<sequence length="730" mass="79445">MPLNVFIALVGVQVWSESDEINLSSNGDTTLSNFLRYRREKLVQDIPNDNAQLLTRITFEGGVVGKALKGPICTYEFSGGVSMDHSNVVGLVAATVAHEMGHNFGMEHDGPDCGCPEEKCIMASSSGSSGPTHWSTCSLEHLAIAFEHGMDYCLRNKPQKLFDSPICGNGFVESGEQCDCGLKENCDNPCCNVTTCMLHNNASCATGECCDLKTCRPKSAGTECRSAEHECDLPEYCTGQSEYCPADVFKMDGETCSVGKAFCYQGSCRTHDDQCKLLWGPTGWSSDAQCYDMNNRGTKNGNCGYNRLDASFIKCNDQNLLCGMLHCKHLNERLEFGMESVATLSHSFINNGGKIIPCRSAIVDLGLSEVDPGLAPDGAKCAPGKMCVNQKCMSVADLRASVSGGKACPNNCNGNGVCNSLGHCHCNRGFRPPDCLHPGIGGSEDSGPAEDPNGGYLTYLYLSYQSIRTRNDFITALYVIFLGVVPAVALVLLGVWYARNSGQHWKKDMMSTYVFSFDRFKEKRKPHANKSLGVPTSKTHYTAGSKFIGVISAYFVPKRKNTIRNANNKIFTVSNAALKESLQITKTDLISTTNPDAIKCSNNIEYRKSLLFGNVKPDVSAKSQPQDNVAILSIPAVEIQSKRITPLRSELGSKISECIQQIQRKSPKNVKGLTLNTEFKFEHLNESPASTSDGTPKTDVLFNNSKTPAPFYDKKPPPPPAPAQSLKPKI</sequence>
<protein>
    <submittedName>
        <fullName evidence="15">Adam 12</fullName>
    </submittedName>
</protein>
<evidence type="ECO:0000259" key="13">
    <source>
        <dbReference type="PROSITE" id="PS50214"/>
    </source>
</evidence>
<dbReference type="OrthoDB" id="5951731at2759"/>
<accession>A0A0J7KUN6</accession>
<dbReference type="Gene3D" id="3.40.390.10">
    <property type="entry name" value="Collagenase (Catalytic Domain)"/>
    <property type="match status" value="1"/>
</dbReference>
<evidence type="ECO:0000256" key="5">
    <source>
        <dbReference type="ARBA" id="ARBA00023136"/>
    </source>
</evidence>
<feature type="domain" description="EGF-like" evidence="12">
    <location>
        <begin position="404"/>
        <end position="436"/>
    </location>
</feature>
<evidence type="ECO:0000313" key="15">
    <source>
        <dbReference type="EMBL" id="KMQ94016.1"/>
    </source>
</evidence>
<evidence type="ECO:0000256" key="8">
    <source>
        <dbReference type="PROSITE-ProRule" id="PRU00076"/>
    </source>
</evidence>
<evidence type="ECO:0000259" key="12">
    <source>
        <dbReference type="PROSITE" id="PS50026"/>
    </source>
</evidence>
<evidence type="ECO:0000256" key="7">
    <source>
        <dbReference type="PROSITE-ProRule" id="PRU00068"/>
    </source>
</evidence>
<dbReference type="PROSITE" id="PS50026">
    <property type="entry name" value="EGF_3"/>
    <property type="match status" value="1"/>
</dbReference>
<feature type="disulfide bond" evidence="9">
    <location>
        <begin position="73"/>
        <end position="153"/>
    </location>
</feature>
<dbReference type="Pfam" id="PF00200">
    <property type="entry name" value="Disintegrin"/>
    <property type="match status" value="1"/>
</dbReference>
<dbReference type="InterPro" id="IPR024079">
    <property type="entry name" value="MetalloPept_cat_dom_sf"/>
</dbReference>
<feature type="domain" description="Peptidase M12B" evidence="14">
    <location>
        <begin position="1"/>
        <end position="158"/>
    </location>
</feature>
<dbReference type="SMART" id="SM00050">
    <property type="entry name" value="DISIN"/>
    <property type="match status" value="1"/>
</dbReference>
<dbReference type="PANTHER" id="PTHR11905">
    <property type="entry name" value="ADAM A DISINTEGRIN AND METALLOPROTEASE DOMAIN"/>
    <property type="match status" value="1"/>
</dbReference>
<dbReference type="STRING" id="67767.A0A0J7KUN6"/>
<dbReference type="Gene3D" id="2.10.25.10">
    <property type="entry name" value="Laminin"/>
    <property type="match status" value="1"/>
</dbReference>
<dbReference type="GO" id="GO:0006509">
    <property type="term" value="P:membrane protein ectodomain proteolysis"/>
    <property type="evidence" value="ECO:0007669"/>
    <property type="project" value="TreeGrafter"/>
</dbReference>
<dbReference type="GO" id="GO:0016020">
    <property type="term" value="C:membrane"/>
    <property type="evidence" value="ECO:0007669"/>
    <property type="project" value="UniProtKB-SubCell"/>
</dbReference>
<evidence type="ECO:0000256" key="4">
    <source>
        <dbReference type="ARBA" id="ARBA00023049"/>
    </source>
</evidence>
<comment type="caution">
    <text evidence="8">Lacks conserved residue(s) required for the propagation of feature annotation.</text>
</comment>
<keyword evidence="4" id="KW-0378">Hydrolase</keyword>
<dbReference type="InterPro" id="IPR034027">
    <property type="entry name" value="Reprolysin_adamalysin"/>
</dbReference>
<comment type="subcellular location">
    <subcellularLocation>
        <location evidence="1">Membrane</location>
        <topology evidence="1">Single-pass membrane protein</topology>
    </subcellularLocation>
</comment>
<feature type="disulfide bond" evidence="9">
    <location>
        <begin position="113"/>
        <end position="137"/>
    </location>
</feature>
<feature type="compositionally biased region" description="Polar residues" evidence="10">
    <location>
        <begin position="687"/>
        <end position="707"/>
    </location>
</feature>
<dbReference type="Gene3D" id="4.10.70.10">
    <property type="entry name" value="Disintegrin domain"/>
    <property type="match status" value="1"/>
</dbReference>
<keyword evidence="5 11" id="KW-0472">Membrane</keyword>
<dbReference type="SMART" id="SM00608">
    <property type="entry name" value="ACR"/>
    <property type="match status" value="1"/>
</dbReference>
<comment type="caution">
    <text evidence="15">The sequence shown here is derived from an EMBL/GenBank/DDBJ whole genome shotgun (WGS) entry which is preliminary data.</text>
</comment>
<dbReference type="InterPro" id="IPR006586">
    <property type="entry name" value="ADAM_Cys-rich"/>
</dbReference>
<evidence type="ECO:0000256" key="2">
    <source>
        <dbReference type="ARBA" id="ARBA00022692"/>
    </source>
</evidence>
<evidence type="ECO:0000256" key="10">
    <source>
        <dbReference type="SAM" id="MobiDB-lite"/>
    </source>
</evidence>
<evidence type="ECO:0000256" key="1">
    <source>
        <dbReference type="ARBA" id="ARBA00004167"/>
    </source>
</evidence>
<name>A0A0J7KUN6_LASNI</name>
<feature type="disulfide bond" evidence="7">
    <location>
        <begin position="224"/>
        <end position="244"/>
    </location>
</feature>
<dbReference type="FunFam" id="3.40.390.10:FF:000002">
    <property type="entry name" value="Disintegrin and metalloproteinase domain-containing protein 22"/>
    <property type="match status" value="1"/>
</dbReference>
<evidence type="ECO:0000259" key="14">
    <source>
        <dbReference type="PROSITE" id="PS50215"/>
    </source>
</evidence>
<evidence type="ECO:0000256" key="6">
    <source>
        <dbReference type="ARBA" id="ARBA00023157"/>
    </source>
</evidence>
<dbReference type="Pfam" id="PF01421">
    <property type="entry name" value="Reprolysin"/>
    <property type="match status" value="1"/>
</dbReference>
<dbReference type="SUPFAM" id="SSF57552">
    <property type="entry name" value="Blood coagulation inhibitor (disintegrin)"/>
    <property type="match status" value="1"/>
</dbReference>
<proteinExistence type="predicted"/>
<dbReference type="Pfam" id="PF08516">
    <property type="entry name" value="ADAM_CR"/>
    <property type="match status" value="1"/>
</dbReference>
<dbReference type="CDD" id="cd04269">
    <property type="entry name" value="ZnMc_adamalysin_II_like"/>
    <property type="match status" value="1"/>
</dbReference>
<feature type="domain" description="Disintegrin" evidence="13">
    <location>
        <begin position="164"/>
        <end position="252"/>
    </location>
</feature>
<dbReference type="PROSITE" id="PS50215">
    <property type="entry name" value="ADAM_MEPRO"/>
    <property type="match status" value="1"/>
</dbReference>
<dbReference type="PaxDb" id="67767-A0A0J7KUN6"/>
<dbReference type="PROSITE" id="PS50214">
    <property type="entry name" value="DISINTEGRIN_2"/>
    <property type="match status" value="1"/>
</dbReference>
<keyword evidence="4" id="KW-0645">Protease</keyword>
<dbReference type="SUPFAM" id="SSF55486">
    <property type="entry name" value="Metalloproteases ('zincins'), catalytic domain"/>
    <property type="match status" value="1"/>
</dbReference>
<dbReference type="GO" id="GO:0004222">
    <property type="term" value="F:metalloendopeptidase activity"/>
    <property type="evidence" value="ECO:0007669"/>
    <property type="project" value="InterPro"/>
</dbReference>
<dbReference type="FunFam" id="4.10.70.10:FF:000001">
    <property type="entry name" value="Disintegrin and metalloproteinase domain-containing protein 22"/>
    <property type="match status" value="1"/>
</dbReference>
<feature type="binding site" evidence="9">
    <location>
        <position position="98"/>
    </location>
    <ligand>
        <name>Zn(2+)</name>
        <dbReference type="ChEBI" id="CHEBI:29105"/>
        <note>catalytic</note>
    </ligand>
</feature>
<dbReference type="InterPro" id="IPR036436">
    <property type="entry name" value="Disintegrin_dom_sf"/>
</dbReference>
<keyword evidence="8" id="KW-0245">EGF-like domain</keyword>
<feature type="disulfide bond" evidence="8">
    <location>
        <begin position="408"/>
        <end position="418"/>
    </location>
</feature>
<feature type="active site" evidence="9">
    <location>
        <position position="99"/>
    </location>
</feature>
<reference evidence="15 16" key="1">
    <citation type="submission" date="2015-04" db="EMBL/GenBank/DDBJ databases">
        <title>Lasius niger genome sequencing.</title>
        <authorList>
            <person name="Konorov E.A."/>
            <person name="Nikitin M.A."/>
            <person name="Kirill M.V."/>
            <person name="Chang P."/>
        </authorList>
    </citation>
    <scope>NUCLEOTIDE SEQUENCE [LARGE SCALE GENOMIC DNA]</scope>
    <source>
        <tissue evidence="15">Whole</tissue>
    </source>
</reference>
<keyword evidence="6 8" id="KW-1015">Disulfide bond</keyword>
<organism evidence="15 16">
    <name type="scientific">Lasius niger</name>
    <name type="common">Black garden ant</name>
    <dbReference type="NCBI Taxonomy" id="67767"/>
    <lineage>
        <taxon>Eukaryota</taxon>
        <taxon>Metazoa</taxon>
        <taxon>Ecdysozoa</taxon>
        <taxon>Arthropoda</taxon>
        <taxon>Hexapoda</taxon>
        <taxon>Insecta</taxon>
        <taxon>Pterygota</taxon>
        <taxon>Neoptera</taxon>
        <taxon>Endopterygota</taxon>
        <taxon>Hymenoptera</taxon>
        <taxon>Apocrita</taxon>
        <taxon>Aculeata</taxon>
        <taxon>Formicoidea</taxon>
        <taxon>Formicidae</taxon>
        <taxon>Formicinae</taxon>
        <taxon>Lasius</taxon>
        <taxon>Lasius</taxon>
    </lineage>
</organism>
<dbReference type="AlphaFoldDB" id="A0A0J7KUN6"/>
<evidence type="ECO:0000256" key="11">
    <source>
        <dbReference type="SAM" id="Phobius"/>
    </source>
</evidence>
<feature type="binding site" evidence="9">
    <location>
        <position position="102"/>
    </location>
    <ligand>
        <name>Zn(2+)</name>
        <dbReference type="ChEBI" id="CHEBI:29105"/>
        <note>catalytic</note>
    </ligand>
</feature>
<evidence type="ECO:0000256" key="3">
    <source>
        <dbReference type="ARBA" id="ARBA00022989"/>
    </source>
</evidence>
<feature type="disulfide bond" evidence="8">
    <location>
        <begin position="426"/>
        <end position="435"/>
    </location>
</feature>
<dbReference type="GO" id="GO:0046872">
    <property type="term" value="F:metal ion binding"/>
    <property type="evidence" value="ECO:0007669"/>
    <property type="project" value="UniProtKB-KW"/>
</dbReference>
<feature type="transmembrane region" description="Helical" evidence="11">
    <location>
        <begin position="476"/>
        <end position="498"/>
    </location>
</feature>
<dbReference type="InterPro" id="IPR000742">
    <property type="entry name" value="EGF"/>
</dbReference>
<dbReference type="InterPro" id="IPR001590">
    <property type="entry name" value="Peptidase_M12B"/>
</dbReference>
<keyword evidence="2 11" id="KW-0812">Transmembrane</keyword>
<dbReference type="InterPro" id="IPR001762">
    <property type="entry name" value="Disintegrin_dom"/>
</dbReference>
<gene>
    <name evidence="15" type="ORF">RF55_5849</name>
</gene>
<dbReference type="Proteomes" id="UP000036403">
    <property type="component" value="Unassembled WGS sequence"/>
</dbReference>
<keyword evidence="3 11" id="KW-1133">Transmembrane helix</keyword>
<feature type="disulfide bond" evidence="9">
    <location>
        <begin position="115"/>
        <end position="120"/>
    </location>
</feature>
<dbReference type="EMBL" id="LBMM01003058">
    <property type="protein sequence ID" value="KMQ94016.1"/>
    <property type="molecule type" value="Genomic_DNA"/>
</dbReference>
<feature type="region of interest" description="Disordered" evidence="10">
    <location>
        <begin position="685"/>
        <end position="730"/>
    </location>
</feature>
<evidence type="ECO:0000256" key="9">
    <source>
        <dbReference type="PROSITE-ProRule" id="PRU00276"/>
    </source>
</evidence>
<keyword evidence="4" id="KW-0482">Metalloprotease</keyword>
<keyword evidence="9" id="KW-0479">Metal-binding</keyword>
<keyword evidence="16" id="KW-1185">Reference proteome</keyword>
<dbReference type="PROSITE" id="PS01186">
    <property type="entry name" value="EGF_2"/>
    <property type="match status" value="1"/>
</dbReference>
<dbReference type="PANTHER" id="PTHR11905:SF159">
    <property type="entry name" value="ADAM METALLOPROTEASE"/>
    <property type="match status" value="1"/>
</dbReference>
<evidence type="ECO:0000313" key="16">
    <source>
        <dbReference type="Proteomes" id="UP000036403"/>
    </source>
</evidence>
<feature type="binding site" evidence="9">
    <location>
        <position position="108"/>
    </location>
    <ligand>
        <name>Zn(2+)</name>
        <dbReference type="ChEBI" id="CHEBI:29105"/>
        <note>catalytic</note>
    </ligand>
</feature>
<keyword evidence="9" id="KW-0862">Zinc</keyword>